<dbReference type="EMBL" id="JARFYM010000025">
    <property type="protein sequence ID" value="MDL2402093.1"/>
    <property type="molecule type" value="Genomic_DNA"/>
</dbReference>
<accession>A0ABT7K294</accession>
<dbReference type="Proteomes" id="UP001172645">
    <property type="component" value="Unassembled WGS sequence"/>
</dbReference>
<comment type="caution">
    <text evidence="1">The sequence shown here is derived from an EMBL/GenBank/DDBJ whole genome shotgun (WGS) entry which is preliminary data.</text>
</comment>
<evidence type="ECO:0000313" key="2">
    <source>
        <dbReference type="Proteomes" id="UP001172645"/>
    </source>
</evidence>
<name>A0ABT7K294_9HYPH</name>
<gene>
    <name evidence="1" type="ORF">PY649_24615</name>
</gene>
<reference evidence="1" key="1">
    <citation type="submission" date="2023-06" db="EMBL/GenBank/DDBJ databases">
        <title>Phylogenetic Diversity of Rhizobium strains.</title>
        <authorList>
            <person name="Moura F.T."/>
            <person name="Helene L.C.F."/>
            <person name="Hungria M."/>
        </authorList>
    </citation>
    <scope>NUCLEOTIDE SEQUENCE</scope>
    <source>
        <strain evidence="1">CCGE526</strain>
    </source>
</reference>
<keyword evidence="2" id="KW-1185">Reference proteome</keyword>
<evidence type="ECO:0000313" key="1">
    <source>
        <dbReference type="EMBL" id="MDL2402093.1"/>
    </source>
</evidence>
<evidence type="ECO:0008006" key="3">
    <source>
        <dbReference type="Google" id="ProtNLM"/>
    </source>
</evidence>
<sequence length="87" mass="9441">MGGSTKEASGQYDTAFTCLPTAQLSRLLAIKSNKTEKTARRATAILFVILEDCHGLGPNEGCPEANFDIFAEGRRSSHRDEVGRARV</sequence>
<protein>
    <recommendedName>
        <fullName evidence="3">Transposase</fullName>
    </recommendedName>
</protein>
<proteinExistence type="predicted"/>
<organism evidence="1 2">
    <name type="scientific">Rhizobium mayense</name>
    <dbReference type="NCBI Taxonomy" id="1312184"/>
    <lineage>
        <taxon>Bacteria</taxon>
        <taxon>Pseudomonadati</taxon>
        <taxon>Pseudomonadota</taxon>
        <taxon>Alphaproteobacteria</taxon>
        <taxon>Hyphomicrobiales</taxon>
        <taxon>Rhizobiaceae</taxon>
        <taxon>Rhizobium/Agrobacterium group</taxon>
        <taxon>Rhizobium</taxon>
    </lineage>
</organism>
<dbReference type="RefSeq" id="WP_285871435.1">
    <property type="nucleotide sequence ID" value="NZ_JARFYM010000025.1"/>
</dbReference>